<dbReference type="PIRSF" id="PIRSF000390">
    <property type="entry name" value="PLP_StrS"/>
    <property type="match status" value="1"/>
</dbReference>
<dbReference type="SUPFAM" id="SSF53383">
    <property type="entry name" value="PLP-dependent transferases"/>
    <property type="match status" value="1"/>
</dbReference>
<dbReference type="EMBL" id="JPMI01000233">
    <property type="protein sequence ID" value="KFA89663.1"/>
    <property type="molecule type" value="Genomic_DNA"/>
</dbReference>
<protein>
    <recommendedName>
        <fullName evidence="5">Lipopolysaccharide biosynthesis protein RfbH</fullName>
    </recommendedName>
</protein>
<comment type="similarity">
    <text evidence="1 2">Belongs to the DegT/DnrJ/EryC1 family.</text>
</comment>
<name>A0A084SMH8_9BACT</name>
<evidence type="ECO:0000313" key="4">
    <source>
        <dbReference type="Proteomes" id="UP000028547"/>
    </source>
</evidence>
<dbReference type="RefSeq" id="WP_043404034.1">
    <property type="nucleotide sequence ID" value="NZ_JPMI01000233.1"/>
</dbReference>
<accession>A0A084SMH8</accession>
<sequence length="379" mass="40975">MARYRYPCTGPVETEGFEHFVAGQLGPARANLKAFAGALGERFGARHLALVNSGSSANLAAALALAERTGPGAHAVTAGFTFPTTVSSLRTAGFAVTVVDTEPGGFCIDPEAVRRALRPETRVVCVTHFLGFPAALEALLELARERDLLVLQDACETMELRIGGKPAHAYGTLATWSFYHPHHLSSFGGGAVVCPDASWQRVVESVTHWGRECTCHYDPGACTAPPGIHHNFHYVRLGHNLELSELNACFGRFQLREWEAHEAKRHAHYATLYEALRDERSLTVYAAPRDNGSPFVFPFTVKTGSAAGLAERLMGRGVEVRTLMGGAITRQPAWKDLPHDGLANCTALAEASLFVGIHQTLIAEDVAAVARIIAEESRR</sequence>
<dbReference type="Gene3D" id="3.90.1150.10">
    <property type="entry name" value="Aspartate Aminotransferase, domain 1"/>
    <property type="match status" value="1"/>
</dbReference>
<evidence type="ECO:0008006" key="5">
    <source>
        <dbReference type="Google" id="ProtNLM"/>
    </source>
</evidence>
<evidence type="ECO:0000256" key="1">
    <source>
        <dbReference type="ARBA" id="ARBA00037999"/>
    </source>
</evidence>
<comment type="caution">
    <text evidence="3">The sequence shown here is derived from an EMBL/GenBank/DDBJ whole genome shotgun (WGS) entry which is preliminary data.</text>
</comment>
<dbReference type="InterPro" id="IPR015424">
    <property type="entry name" value="PyrdxlP-dep_Trfase"/>
</dbReference>
<evidence type="ECO:0000256" key="2">
    <source>
        <dbReference type="RuleBase" id="RU004508"/>
    </source>
</evidence>
<reference evidence="3 4" key="1">
    <citation type="submission" date="2014-07" db="EMBL/GenBank/DDBJ databases">
        <title>Draft Genome Sequence of Gephyronic Acid Producer, Cystobacter violaceus Strain Cb vi76.</title>
        <authorList>
            <person name="Stevens D.C."/>
            <person name="Young J."/>
            <person name="Carmichael R."/>
            <person name="Tan J."/>
            <person name="Taylor R.E."/>
        </authorList>
    </citation>
    <scope>NUCLEOTIDE SEQUENCE [LARGE SCALE GENOMIC DNA]</scope>
    <source>
        <strain evidence="3 4">Cb vi76</strain>
    </source>
</reference>
<evidence type="ECO:0000313" key="3">
    <source>
        <dbReference type="EMBL" id="KFA89663.1"/>
    </source>
</evidence>
<dbReference type="InterPro" id="IPR015422">
    <property type="entry name" value="PyrdxlP-dep_Trfase_small"/>
</dbReference>
<dbReference type="InterPro" id="IPR000653">
    <property type="entry name" value="DegT/StrS_aminotransferase"/>
</dbReference>
<organism evidence="3 4">
    <name type="scientific">Archangium violaceum Cb vi76</name>
    <dbReference type="NCBI Taxonomy" id="1406225"/>
    <lineage>
        <taxon>Bacteria</taxon>
        <taxon>Pseudomonadati</taxon>
        <taxon>Myxococcota</taxon>
        <taxon>Myxococcia</taxon>
        <taxon>Myxococcales</taxon>
        <taxon>Cystobacterineae</taxon>
        <taxon>Archangiaceae</taxon>
        <taxon>Archangium</taxon>
    </lineage>
</organism>
<dbReference type="GO" id="GO:0030170">
    <property type="term" value="F:pyridoxal phosphate binding"/>
    <property type="evidence" value="ECO:0007669"/>
    <property type="project" value="TreeGrafter"/>
</dbReference>
<dbReference type="Gene3D" id="3.40.640.10">
    <property type="entry name" value="Type I PLP-dependent aspartate aminotransferase-like (Major domain)"/>
    <property type="match status" value="1"/>
</dbReference>
<dbReference type="PANTHER" id="PTHR30244:SF34">
    <property type="entry name" value="DTDP-4-AMINO-4,6-DIDEOXYGALACTOSE TRANSAMINASE"/>
    <property type="match status" value="1"/>
</dbReference>
<keyword evidence="2" id="KW-0663">Pyridoxal phosphate</keyword>
<gene>
    <name evidence="3" type="ORF">Q664_32715</name>
</gene>
<dbReference type="AlphaFoldDB" id="A0A084SMH8"/>
<dbReference type="GO" id="GO:0000271">
    <property type="term" value="P:polysaccharide biosynthetic process"/>
    <property type="evidence" value="ECO:0007669"/>
    <property type="project" value="TreeGrafter"/>
</dbReference>
<dbReference type="PANTHER" id="PTHR30244">
    <property type="entry name" value="TRANSAMINASE"/>
    <property type="match status" value="1"/>
</dbReference>
<dbReference type="InterPro" id="IPR015421">
    <property type="entry name" value="PyrdxlP-dep_Trfase_major"/>
</dbReference>
<dbReference type="GO" id="GO:0008483">
    <property type="term" value="F:transaminase activity"/>
    <property type="evidence" value="ECO:0007669"/>
    <property type="project" value="TreeGrafter"/>
</dbReference>
<dbReference type="Pfam" id="PF01041">
    <property type="entry name" value="DegT_DnrJ_EryC1"/>
    <property type="match status" value="1"/>
</dbReference>
<proteinExistence type="inferred from homology"/>
<dbReference type="Proteomes" id="UP000028547">
    <property type="component" value="Unassembled WGS sequence"/>
</dbReference>